<dbReference type="CDD" id="cd06267">
    <property type="entry name" value="PBP1_LacI_sugar_binding-like"/>
    <property type="match status" value="1"/>
</dbReference>
<evidence type="ECO:0000256" key="1">
    <source>
        <dbReference type="ARBA" id="ARBA00023015"/>
    </source>
</evidence>
<sequence length="327" mass="34371">MVSKRPTGIEVAREASVSQSTVSLVLSGHADGRVSPATQQRVRDAADKLGYRPHAAARSLRMGRSSMFVLLVPEVENPFYSRVLEGAEQAAAEHGYVVVLASAQSKSAFIDATGTVDGILTCSYTIPPPADCSAYVPMIALDSKTMPGVPCISLAVGDGMKEAVNHLRDLGHDHIAHIRAKQSTATFQARNAAFKRAAEGIFSTQLATPLSASDAQSAAAELLAKRKEITAVVCDDDIQAAGVVRAAMAAGLSIPDDLSVIGFGDTHIAQMLYPALTSVDLPGEELGRAGIAGLLTILAGEQPKFVTRLATRLVCRESTGAPKQRVR</sequence>
<dbReference type="CDD" id="cd01392">
    <property type="entry name" value="HTH_LacI"/>
    <property type="match status" value="1"/>
</dbReference>
<gene>
    <name evidence="5" type="ORF">JOF56_009770</name>
</gene>
<evidence type="ECO:0000256" key="2">
    <source>
        <dbReference type="ARBA" id="ARBA00023125"/>
    </source>
</evidence>
<evidence type="ECO:0000259" key="4">
    <source>
        <dbReference type="PROSITE" id="PS50932"/>
    </source>
</evidence>
<evidence type="ECO:0000313" key="5">
    <source>
        <dbReference type="EMBL" id="MBP2329385.1"/>
    </source>
</evidence>
<keyword evidence="2" id="KW-0238">DNA-binding</keyword>
<dbReference type="EMBL" id="JAGINW010000001">
    <property type="protein sequence ID" value="MBP2329385.1"/>
    <property type="molecule type" value="Genomic_DNA"/>
</dbReference>
<dbReference type="RefSeq" id="WP_209646186.1">
    <property type="nucleotide sequence ID" value="NZ_JAGINW010000001.1"/>
</dbReference>
<evidence type="ECO:0000313" key="6">
    <source>
        <dbReference type="Proteomes" id="UP001519332"/>
    </source>
</evidence>
<organism evidence="5 6">
    <name type="scientific">Kibdelosporangium banguiense</name>
    <dbReference type="NCBI Taxonomy" id="1365924"/>
    <lineage>
        <taxon>Bacteria</taxon>
        <taxon>Bacillati</taxon>
        <taxon>Actinomycetota</taxon>
        <taxon>Actinomycetes</taxon>
        <taxon>Pseudonocardiales</taxon>
        <taxon>Pseudonocardiaceae</taxon>
        <taxon>Kibdelosporangium</taxon>
    </lineage>
</organism>
<dbReference type="PANTHER" id="PTHR30146:SF138">
    <property type="entry name" value="TRANSCRIPTIONAL REGULATORY PROTEIN"/>
    <property type="match status" value="1"/>
</dbReference>
<dbReference type="Gene3D" id="3.40.50.2300">
    <property type="match status" value="2"/>
</dbReference>
<name>A0ABS4TYC2_9PSEU</name>
<dbReference type="Pfam" id="PF00356">
    <property type="entry name" value="LacI"/>
    <property type="match status" value="1"/>
</dbReference>
<dbReference type="InterPro" id="IPR010982">
    <property type="entry name" value="Lambda_DNA-bd_dom_sf"/>
</dbReference>
<reference evidence="5 6" key="1">
    <citation type="submission" date="2021-03" db="EMBL/GenBank/DDBJ databases">
        <title>Sequencing the genomes of 1000 actinobacteria strains.</title>
        <authorList>
            <person name="Klenk H.-P."/>
        </authorList>
    </citation>
    <scope>NUCLEOTIDE SEQUENCE [LARGE SCALE GENOMIC DNA]</scope>
    <source>
        <strain evidence="5 6">DSM 46670</strain>
    </source>
</reference>
<dbReference type="Gene3D" id="1.10.260.40">
    <property type="entry name" value="lambda repressor-like DNA-binding domains"/>
    <property type="match status" value="1"/>
</dbReference>
<dbReference type="Pfam" id="PF13377">
    <property type="entry name" value="Peripla_BP_3"/>
    <property type="match status" value="1"/>
</dbReference>
<evidence type="ECO:0000256" key="3">
    <source>
        <dbReference type="ARBA" id="ARBA00023163"/>
    </source>
</evidence>
<dbReference type="InterPro" id="IPR046335">
    <property type="entry name" value="LacI/GalR-like_sensor"/>
</dbReference>
<keyword evidence="6" id="KW-1185">Reference proteome</keyword>
<dbReference type="PANTHER" id="PTHR30146">
    <property type="entry name" value="LACI-RELATED TRANSCRIPTIONAL REPRESSOR"/>
    <property type="match status" value="1"/>
</dbReference>
<dbReference type="Proteomes" id="UP001519332">
    <property type="component" value="Unassembled WGS sequence"/>
</dbReference>
<dbReference type="SUPFAM" id="SSF47413">
    <property type="entry name" value="lambda repressor-like DNA-binding domains"/>
    <property type="match status" value="1"/>
</dbReference>
<dbReference type="PROSITE" id="PS50932">
    <property type="entry name" value="HTH_LACI_2"/>
    <property type="match status" value="1"/>
</dbReference>
<feature type="domain" description="HTH lacI-type" evidence="4">
    <location>
        <begin position="6"/>
        <end position="62"/>
    </location>
</feature>
<dbReference type="SMART" id="SM00354">
    <property type="entry name" value="HTH_LACI"/>
    <property type="match status" value="1"/>
</dbReference>
<dbReference type="InterPro" id="IPR028082">
    <property type="entry name" value="Peripla_BP_I"/>
</dbReference>
<accession>A0ABS4TYC2</accession>
<comment type="caution">
    <text evidence="5">The sequence shown here is derived from an EMBL/GenBank/DDBJ whole genome shotgun (WGS) entry which is preliminary data.</text>
</comment>
<dbReference type="InterPro" id="IPR000843">
    <property type="entry name" value="HTH_LacI"/>
</dbReference>
<keyword evidence="1" id="KW-0805">Transcription regulation</keyword>
<dbReference type="SUPFAM" id="SSF53822">
    <property type="entry name" value="Periplasmic binding protein-like I"/>
    <property type="match status" value="1"/>
</dbReference>
<protein>
    <submittedName>
        <fullName evidence="5">LacI family transcriptional regulator</fullName>
    </submittedName>
</protein>
<keyword evidence="3" id="KW-0804">Transcription</keyword>
<proteinExistence type="predicted"/>